<dbReference type="Proteomes" id="UP000253688">
    <property type="component" value="Unassembled WGS sequence"/>
</dbReference>
<feature type="transmembrane region" description="Helical" evidence="2">
    <location>
        <begin position="525"/>
        <end position="550"/>
    </location>
</feature>
<keyword evidence="2" id="KW-1133">Transmembrane helix</keyword>
<dbReference type="InterPro" id="IPR011990">
    <property type="entry name" value="TPR-like_helical_dom_sf"/>
</dbReference>
<organism evidence="3 4">
    <name type="scientific">Acinetobacter junii</name>
    <dbReference type="NCBI Taxonomy" id="40215"/>
    <lineage>
        <taxon>Bacteria</taxon>
        <taxon>Pseudomonadati</taxon>
        <taxon>Pseudomonadota</taxon>
        <taxon>Gammaproteobacteria</taxon>
        <taxon>Moraxellales</taxon>
        <taxon>Moraxellaceae</taxon>
        <taxon>Acinetobacter</taxon>
    </lineage>
</organism>
<evidence type="ECO:0000313" key="3">
    <source>
        <dbReference type="EMBL" id="RBA47176.1"/>
    </source>
</evidence>
<keyword evidence="1" id="KW-0802">TPR repeat</keyword>
<keyword evidence="2" id="KW-0472">Membrane</keyword>
<dbReference type="InterPro" id="IPR019734">
    <property type="entry name" value="TPR_rpt"/>
</dbReference>
<evidence type="ECO:0000313" key="4">
    <source>
        <dbReference type="Proteomes" id="UP000253688"/>
    </source>
</evidence>
<evidence type="ECO:0000256" key="2">
    <source>
        <dbReference type="SAM" id="Phobius"/>
    </source>
</evidence>
<name>A0A350EFN6_ACIJU</name>
<proteinExistence type="predicted"/>
<sequence length="725" mass="83814">MLPSNVLKLRLDRIEQQGHHLSVKDQLKLVTLTQPDLTANIYTQIFNLTLPKIWNFRHSTKEDIHCALRLIQLITETFIPVYKFHAQKNAWLEQCLAFRLQYSEEKFSSNEIQTILLQLSECKDGELKLSVLKQLCDEYDIVEIKLNLAKLYVRLENWHAAIEIYDRVFQQQPTQHEDIHYDYIQSLLNRNHYSNEHGHGDIVEALDRLGNLDQIQQQKLHDELTRRAVGLLLPENLNSHIVQSPKPFIHLQHKLKFVGYSLNHWLSADEFVVPYYKNRIEQAPKLLNNQEVVMHLDRHKAANAALQKILTGRDLKFVSGINAANHSLGFIWNYFHINPLVLDALVTASKGDPEAFYNLKQIPAPDYNHDAAMQQISSYLAKQQVAYNLSQQGHSIEFVEHSHLAGFDLIVDGTPMQVKCTLDTEKVEKFAQSYPHIAIIVNIELAHLQEKYPSVFADLALSYESVQRTAQQSLQQVVGRENFLPIPLMNTGFAVYRNFNKVQTRQTVRPFLQYKSSNSTMKNGLALGAAIGGIVSGSIGAFFVGGLAIYRTWRVQNKEQTKSAHEKQQIIAQRNQVMDLLIDFAEWFTHDLLKYRIDLYAYQLRQIEMKLMGQIPELSLSTLLFAYKFEAHHRAVKLYEWMQQQLTHDNPKRKVQAGWVALAQSDQFMSIELKQRLNQLNTVLDQYKKMTQMGHDFPNLSKQKANTSVSMPSYQIQPIKMSYEI</sequence>
<dbReference type="PROSITE" id="PS50005">
    <property type="entry name" value="TPR"/>
    <property type="match status" value="1"/>
</dbReference>
<dbReference type="AlphaFoldDB" id="A0A350EFN6"/>
<protein>
    <submittedName>
        <fullName evidence="3">Uncharacterized protein</fullName>
    </submittedName>
</protein>
<accession>A0A350EFN6</accession>
<reference evidence="3 4" key="1">
    <citation type="submission" date="2018-04" db="EMBL/GenBank/DDBJ databases">
        <title>Acinetobacter junii Genome sequencing and assembly.</title>
        <authorList>
            <person name="Su J."/>
            <person name="Rensing C."/>
            <person name="Mazhar H.S."/>
        </authorList>
    </citation>
    <scope>NUCLEOTIDE SEQUENCE [LARGE SCALE GENOMIC DNA]</scope>
    <source>
        <strain evidence="3 4">SC22</strain>
    </source>
</reference>
<comment type="caution">
    <text evidence="3">The sequence shown here is derived from an EMBL/GenBank/DDBJ whole genome shotgun (WGS) entry which is preliminary data.</text>
</comment>
<evidence type="ECO:0000256" key="1">
    <source>
        <dbReference type="PROSITE-ProRule" id="PRU00339"/>
    </source>
</evidence>
<gene>
    <name evidence="3" type="ORF">DC346_08735</name>
</gene>
<dbReference type="RefSeq" id="WP_112987356.1">
    <property type="nucleotide sequence ID" value="NZ_CP131470.1"/>
</dbReference>
<keyword evidence="2" id="KW-0812">Transmembrane</keyword>
<feature type="repeat" description="TPR" evidence="1">
    <location>
        <begin position="142"/>
        <end position="175"/>
    </location>
</feature>
<dbReference type="EMBL" id="QEWH01000046">
    <property type="protein sequence ID" value="RBA47176.1"/>
    <property type="molecule type" value="Genomic_DNA"/>
</dbReference>
<dbReference type="SUPFAM" id="SSF48452">
    <property type="entry name" value="TPR-like"/>
    <property type="match status" value="1"/>
</dbReference>